<dbReference type="GeneID" id="63796598"/>
<feature type="domain" description="DUF7779" evidence="1">
    <location>
        <begin position="635"/>
        <end position="727"/>
    </location>
</feature>
<dbReference type="SUPFAM" id="SSF48452">
    <property type="entry name" value="TPR-like"/>
    <property type="match status" value="1"/>
</dbReference>
<dbReference type="EMBL" id="MIKG01000015">
    <property type="protein sequence ID" value="RAO71371.1"/>
    <property type="molecule type" value="Genomic_DNA"/>
</dbReference>
<dbReference type="PANTHER" id="PTHR35205:SF1">
    <property type="entry name" value="ZU5 DOMAIN-CONTAINING PROTEIN"/>
    <property type="match status" value="1"/>
</dbReference>
<dbReference type="InterPro" id="IPR019734">
    <property type="entry name" value="TPR_rpt"/>
</dbReference>
<dbReference type="GO" id="GO:0043531">
    <property type="term" value="F:ADP binding"/>
    <property type="evidence" value="ECO:0007669"/>
    <property type="project" value="InterPro"/>
</dbReference>
<evidence type="ECO:0000259" key="1">
    <source>
        <dbReference type="Pfam" id="PF25000"/>
    </source>
</evidence>
<protein>
    <recommendedName>
        <fullName evidence="1">DUF7779 domain-containing protein</fullName>
    </recommendedName>
</protein>
<reference evidence="2 3" key="1">
    <citation type="journal article" date="2017" name="Biotechnol. Biofuels">
        <title>Differential beta-glucosidase expression as a function of carbon source availability in Talaromyces amestolkiae: a genomic and proteomic approach.</title>
        <authorList>
            <person name="de Eugenio L.I."/>
            <person name="Mendez-Liter J.A."/>
            <person name="Nieto-Dominguez M."/>
            <person name="Alonso L."/>
            <person name="Gil-Munoz J."/>
            <person name="Barriuso J."/>
            <person name="Prieto A."/>
            <person name="Martinez M.J."/>
        </authorList>
    </citation>
    <scope>NUCLEOTIDE SEQUENCE [LARGE SCALE GENOMIC DNA]</scope>
    <source>
        <strain evidence="2 3">CIB</strain>
    </source>
</reference>
<comment type="caution">
    <text evidence="2">The sequence shown here is derived from an EMBL/GenBank/DDBJ whole genome shotgun (WGS) entry which is preliminary data.</text>
</comment>
<dbReference type="Gene3D" id="3.40.50.300">
    <property type="entry name" value="P-loop containing nucleotide triphosphate hydrolases"/>
    <property type="match status" value="1"/>
</dbReference>
<dbReference type="InterPro" id="IPR056681">
    <property type="entry name" value="DUF7779"/>
</dbReference>
<sequence>MSSTQPSAGLASKLREIYRGLIVRTIFITVPGIGTPPLEKWSNGDGGIWLTSIPPTSAPDIAVYSFEHGLRPDEDFSWQSLFDQGAELLDVLIKLGDVVETSNCPIILISHSLGGIIVKEAMNLLHQQATDFRPLWRSIAGAIFLGTPHTQSNDPINWQNAGAILRLHSKSKNTRIPPTAEIAKRLAKISLSFEQAFDLIPVLSAYETKQTRIGGFLSNKSVLVGPELATTNVRFETQVAVDADHDKISCLKVGSPELNSICRFLDETIRQALVRIRIPSDDYVIPAALDQQTVVDDENEFEDISKDATGGSTSLGFDIIPLVSDFSVEKNDPILPCYIMPPHPRNRAFFGRTEVLREIRERLLPKGGDKTNDIEVDDDGYEIEPTPSMFALCGPGGIGKTQVATEFTYTSKDTFDAIFWVQADEYSKLSQGYTNIATKLGLVLEDSVDARDPVVVQDLVKGWLVNPVKTYKQQEDQSSADESVLAKWLLVFDNVDDPDILDDFWPLDYTGTGAVLITSRDPLAKRYIYSEDEPGITLPPFTTKEATEFLLKLTHRESESKSESIAGNAVAERLGGLPLALTQMAGVIERRDLSFAEFLRIFNEEEDVRSRFFKMQVNNRSMRSSRYQHTLDTVWALEKLNKDSSILLDVLSVLDPDGIPEQILTGSLSQLDEANIIADYPRTLEGYQDARTELLRSSLIARDRGANRITIHRLVQDGARAKMTDTRFEEVFALTSKLLYAAWPFEDFSFGHNINRWTKCAELFPHVVQLHGLSARWKNMFAAKKPVSETDVQFPKLLVDIGRFNHQRGNSNESTRYLETAMEVYESLRIRSKDGPQNEYINETIKKMVAEIHHDLGCIATETNQPLAALDHFTAFNKAMIEFADGKPQTKDMSLAVSWNELGNAYMMNEEWNNAADCFLRSMEILHQLESFKKVDLSFPQINLGFSYWLQGRLDEADQILSDILAAREEAYGINDRESFMTGKLLHAYGNVKASQGKLSESFEYHLRGLQQYKSTIGGNHHRTGDLCVKVSDHYGRLGQHDTAMALLDQALKIYGDREYYGPEKARALHKKGKLLDTLGKSDESNTYILKAQSLYRKLEDKEDTHIATDADFDDLIVFWSK</sequence>
<accession>A0A364L6N7</accession>
<dbReference type="Gene3D" id="3.40.50.1820">
    <property type="entry name" value="alpha/beta hydrolase"/>
    <property type="match status" value="1"/>
</dbReference>
<evidence type="ECO:0000313" key="2">
    <source>
        <dbReference type="EMBL" id="RAO71371.1"/>
    </source>
</evidence>
<dbReference type="SUPFAM" id="SSF52540">
    <property type="entry name" value="P-loop containing nucleoside triphosphate hydrolases"/>
    <property type="match status" value="1"/>
</dbReference>
<dbReference type="InterPro" id="IPR029058">
    <property type="entry name" value="AB_hydrolase_fold"/>
</dbReference>
<name>A0A364L6N7_TALAM</name>
<dbReference type="InterPro" id="IPR027417">
    <property type="entry name" value="P-loop_NTPase"/>
</dbReference>
<dbReference type="Pfam" id="PF25000">
    <property type="entry name" value="DUF7779"/>
    <property type="match status" value="1"/>
</dbReference>
<organism evidence="2 3">
    <name type="scientific">Talaromyces amestolkiae</name>
    <dbReference type="NCBI Taxonomy" id="1196081"/>
    <lineage>
        <taxon>Eukaryota</taxon>
        <taxon>Fungi</taxon>
        <taxon>Dikarya</taxon>
        <taxon>Ascomycota</taxon>
        <taxon>Pezizomycotina</taxon>
        <taxon>Eurotiomycetes</taxon>
        <taxon>Eurotiomycetidae</taxon>
        <taxon>Eurotiales</taxon>
        <taxon>Trichocomaceae</taxon>
        <taxon>Talaromyces</taxon>
        <taxon>Talaromyces sect. Talaromyces</taxon>
    </lineage>
</organism>
<dbReference type="Proteomes" id="UP000249363">
    <property type="component" value="Unassembled WGS sequence"/>
</dbReference>
<proteinExistence type="predicted"/>
<dbReference type="SUPFAM" id="SSF53474">
    <property type="entry name" value="alpha/beta-Hydrolases"/>
    <property type="match status" value="1"/>
</dbReference>
<dbReference type="PANTHER" id="PTHR35205">
    <property type="entry name" value="NB-ARC AND TPR DOMAIN PROTEIN"/>
    <property type="match status" value="1"/>
</dbReference>
<dbReference type="STRING" id="1196081.A0A364L6N7"/>
<dbReference type="Pfam" id="PF13424">
    <property type="entry name" value="TPR_12"/>
    <property type="match status" value="1"/>
</dbReference>
<dbReference type="RefSeq" id="XP_040735886.1">
    <property type="nucleotide sequence ID" value="XM_040880072.1"/>
</dbReference>
<dbReference type="Pfam" id="PF13374">
    <property type="entry name" value="TPR_10"/>
    <property type="match status" value="1"/>
</dbReference>
<keyword evidence="3" id="KW-1185">Reference proteome</keyword>
<dbReference type="Pfam" id="PF13181">
    <property type="entry name" value="TPR_8"/>
    <property type="match status" value="1"/>
</dbReference>
<evidence type="ECO:0000313" key="3">
    <source>
        <dbReference type="Proteomes" id="UP000249363"/>
    </source>
</evidence>
<dbReference type="AlphaFoldDB" id="A0A364L6N7"/>
<dbReference type="Gene3D" id="1.25.40.10">
    <property type="entry name" value="Tetratricopeptide repeat domain"/>
    <property type="match status" value="2"/>
</dbReference>
<dbReference type="OrthoDB" id="6161812at2759"/>
<dbReference type="SMART" id="SM00028">
    <property type="entry name" value="TPR"/>
    <property type="match status" value="6"/>
</dbReference>
<gene>
    <name evidence="2" type="ORF">BHQ10_007383</name>
</gene>
<dbReference type="InterPro" id="IPR011990">
    <property type="entry name" value="TPR-like_helical_dom_sf"/>
</dbReference>